<feature type="transmembrane region" description="Helical" evidence="11">
    <location>
        <begin position="182"/>
        <end position="207"/>
    </location>
</feature>
<feature type="transmembrane region" description="Helical" evidence="11">
    <location>
        <begin position="367"/>
        <end position="392"/>
    </location>
</feature>
<dbReference type="Pfam" id="PF03901">
    <property type="entry name" value="Glyco_transf_22"/>
    <property type="match status" value="1"/>
</dbReference>
<feature type="transmembrane region" description="Helical" evidence="11">
    <location>
        <begin position="12"/>
        <end position="30"/>
    </location>
</feature>
<proteinExistence type="inferred from homology"/>
<evidence type="ECO:0000256" key="4">
    <source>
        <dbReference type="ARBA" id="ARBA00022676"/>
    </source>
</evidence>
<sequence length="535" mass="61773">MSWSLDFNWRYVYLIAIGLKFVLALSNSYIHPDEHFQSFEVLTNKIFNFTTNPPWEFSSDTPARSLGPLYLLYGPLLYSIKLVGSKLSPLQIWYMTRLQNVIIGWVITDMCIHRLLPTKPERIKGLFYTLTSYITLVYQSHGFSNSIETWLVLICVLIINDLRFILELKVPELQIQNQNQRLFWFGVLASIGIFNRITFPAFLVLPAFYLIKYLWHNKISTVFCLLGFIVPTIAFILIDTFEFNGSIDAVLDHPFDLSSYVITPLNNLIYNSKVENLSNHGLHPYYTHLLVNLPQIMGPGLFFMVSNFKNQYWRTTPFLAVISGVSVLSFIPHQELRFLIPIVPLACCCFDLKNISSTSKKEKVVKAPPFVSILMNLWYIFNAFMAVLLGVYHQGGVVPALDYFHNNTFQKSSSQSIQIWWRTYSPPSWILGDKYNTLQVLTVTDDSPLFEFDSTKSNHLIDTMGSNYKHVTKLIESFKDFRGSIYLIAPTASMREHNDIPMNQVWNYTHHLDLDHLDFSDLQSLKPGLGIYEIL</sequence>
<evidence type="ECO:0000256" key="7">
    <source>
        <dbReference type="ARBA" id="ARBA00022824"/>
    </source>
</evidence>
<keyword evidence="13" id="KW-1185">Reference proteome</keyword>
<dbReference type="EMBL" id="LMYN01000026">
    <property type="protein sequence ID" value="KSA02461.1"/>
    <property type="molecule type" value="Genomic_DNA"/>
</dbReference>
<evidence type="ECO:0000256" key="6">
    <source>
        <dbReference type="ARBA" id="ARBA00022692"/>
    </source>
</evidence>
<keyword evidence="4 11" id="KW-0328">Glycosyltransferase</keyword>
<evidence type="ECO:0000313" key="13">
    <source>
        <dbReference type="Proteomes" id="UP000054251"/>
    </source>
</evidence>
<dbReference type="GO" id="GO:0006506">
    <property type="term" value="P:GPI anchor biosynthetic process"/>
    <property type="evidence" value="ECO:0007669"/>
    <property type="project" value="UniProtKB-KW"/>
</dbReference>
<comment type="caution">
    <text evidence="11">Lacks conserved residue(s) required for the propagation of feature annotation.</text>
</comment>
<keyword evidence="3" id="KW-0337">GPI-anchor biosynthesis</keyword>
<keyword evidence="8 11" id="KW-1133">Transmembrane helix</keyword>
<name>A0A0V1Q1U0_9ASCO</name>
<dbReference type="AlphaFoldDB" id="A0A0V1Q1U0"/>
<dbReference type="RefSeq" id="XP_015468563.1">
    <property type="nucleotide sequence ID" value="XM_015610564.1"/>
</dbReference>
<dbReference type="GO" id="GO:0005789">
    <property type="term" value="C:endoplasmic reticulum membrane"/>
    <property type="evidence" value="ECO:0007669"/>
    <property type="project" value="UniProtKB-SubCell"/>
</dbReference>
<dbReference type="OrthoDB" id="10066429at2759"/>
<evidence type="ECO:0000256" key="11">
    <source>
        <dbReference type="RuleBase" id="RU363075"/>
    </source>
</evidence>
<evidence type="ECO:0000256" key="5">
    <source>
        <dbReference type="ARBA" id="ARBA00022679"/>
    </source>
</evidence>
<keyword evidence="9 11" id="KW-0472">Membrane</keyword>
<evidence type="ECO:0000256" key="9">
    <source>
        <dbReference type="ARBA" id="ARBA00023136"/>
    </source>
</evidence>
<evidence type="ECO:0000256" key="8">
    <source>
        <dbReference type="ARBA" id="ARBA00022989"/>
    </source>
</evidence>
<organism evidence="12 13">
    <name type="scientific">Debaryomyces fabryi</name>
    <dbReference type="NCBI Taxonomy" id="58627"/>
    <lineage>
        <taxon>Eukaryota</taxon>
        <taxon>Fungi</taxon>
        <taxon>Dikarya</taxon>
        <taxon>Ascomycota</taxon>
        <taxon>Saccharomycotina</taxon>
        <taxon>Pichiomycetes</taxon>
        <taxon>Debaryomycetaceae</taxon>
        <taxon>Debaryomyces</taxon>
    </lineage>
</organism>
<dbReference type="PANTHER" id="PTHR22760:SF3">
    <property type="entry name" value="GPI MANNOSYLTRANSFERASE 4"/>
    <property type="match status" value="1"/>
</dbReference>
<dbReference type="EC" id="2.4.1.-" evidence="11"/>
<evidence type="ECO:0000313" key="12">
    <source>
        <dbReference type="EMBL" id="KSA02461.1"/>
    </source>
</evidence>
<gene>
    <name evidence="12" type="ORF">AC631_01734</name>
</gene>
<comment type="caution">
    <text evidence="12">The sequence shown here is derived from an EMBL/GenBank/DDBJ whole genome shotgun (WGS) entry which is preliminary data.</text>
</comment>
<evidence type="ECO:0000256" key="3">
    <source>
        <dbReference type="ARBA" id="ARBA00022502"/>
    </source>
</evidence>
<dbReference type="Proteomes" id="UP000054251">
    <property type="component" value="Unassembled WGS sequence"/>
</dbReference>
<feature type="transmembrane region" description="Helical" evidence="11">
    <location>
        <begin position="219"/>
        <end position="238"/>
    </location>
</feature>
<evidence type="ECO:0000256" key="2">
    <source>
        <dbReference type="ARBA" id="ARBA00004687"/>
    </source>
</evidence>
<keyword evidence="6 11" id="KW-0812">Transmembrane</keyword>
<comment type="pathway">
    <text evidence="2">Glycolipid biosynthesis; glycosylphosphatidylinositol-anchor biosynthesis.</text>
</comment>
<reference evidence="12 13" key="1">
    <citation type="submission" date="2015-11" db="EMBL/GenBank/DDBJ databases">
        <title>The genome of Debaryomyces fabryi.</title>
        <authorList>
            <person name="Tafer H."/>
            <person name="Lopandic K."/>
        </authorList>
    </citation>
    <scope>NUCLEOTIDE SEQUENCE [LARGE SCALE GENOMIC DNA]</scope>
    <source>
        <strain evidence="12 13">CBS 789</strain>
    </source>
</reference>
<keyword evidence="7 11" id="KW-0256">Endoplasmic reticulum</keyword>
<comment type="subcellular location">
    <subcellularLocation>
        <location evidence="1 11">Endoplasmic reticulum membrane</location>
        <topology evidence="1 11">Multi-pass membrane protein</topology>
    </subcellularLocation>
</comment>
<comment type="similarity">
    <text evidence="10">Belongs to the glycosyltransferase 22 family. PIGZ subfamily.</text>
</comment>
<keyword evidence="5 12" id="KW-0808">Transferase</keyword>
<dbReference type="PANTHER" id="PTHR22760">
    <property type="entry name" value="GLYCOSYLTRANSFERASE"/>
    <property type="match status" value="1"/>
</dbReference>
<dbReference type="InterPro" id="IPR005599">
    <property type="entry name" value="GPI_mannosylTrfase"/>
</dbReference>
<dbReference type="GO" id="GO:0000026">
    <property type="term" value="F:alpha-1,2-mannosyltransferase activity"/>
    <property type="evidence" value="ECO:0007669"/>
    <property type="project" value="TreeGrafter"/>
</dbReference>
<dbReference type="GeneID" id="26838743"/>
<accession>A0A0V1Q1U0</accession>
<protein>
    <recommendedName>
        <fullName evidence="11">Mannosyltransferase</fullName>
        <ecNumber evidence="11">2.4.1.-</ecNumber>
    </recommendedName>
</protein>
<evidence type="ECO:0000256" key="1">
    <source>
        <dbReference type="ARBA" id="ARBA00004477"/>
    </source>
</evidence>
<evidence type="ECO:0000256" key="10">
    <source>
        <dbReference type="ARBA" id="ARBA00038466"/>
    </source>
</evidence>